<dbReference type="PROSITE" id="PS51257">
    <property type="entry name" value="PROKAR_LIPOPROTEIN"/>
    <property type="match status" value="1"/>
</dbReference>
<proteinExistence type="predicted"/>
<keyword evidence="1" id="KW-0472">Membrane</keyword>
<evidence type="ECO:0008006" key="4">
    <source>
        <dbReference type="Google" id="ProtNLM"/>
    </source>
</evidence>
<evidence type="ECO:0000256" key="1">
    <source>
        <dbReference type="SAM" id="Phobius"/>
    </source>
</evidence>
<feature type="transmembrane region" description="Helical" evidence="1">
    <location>
        <begin position="39"/>
        <end position="59"/>
    </location>
</feature>
<organism evidence="2 3">
    <name type="scientific">Aureimonas jatrophae</name>
    <dbReference type="NCBI Taxonomy" id="1166073"/>
    <lineage>
        <taxon>Bacteria</taxon>
        <taxon>Pseudomonadati</taxon>
        <taxon>Pseudomonadota</taxon>
        <taxon>Alphaproteobacteria</taxon>
        <taxon>Hyphomicrobiales</taxon>
        <taxon>Aurantimonadaceae</taxon>
        <taxon>Aureimonas</taxon>
    </lineage>
</organism>
<keyword evidence="1" id="KW-0812">Transmembrane</keyword>
<accession>A0A1H0HYG9</accession>
<reference evidence="2 3" key="1">
    <citation type="submission" date="2016-10" db="EMBL/GenBank/DDBJ databases">
        <authorList>
            <person name="de Groot N.N."/>
        </authorList>
    </citation>
    <scope>NUCLEOTIDE SEQUENCE [LARGE SCALE GENOMIC DNA]</scope>
    <source>
        <strain evidence="3">L7-484,KACC 16230,DSM 25025</strain>
    </source>
</reference>
<dbReference type="Proteomes" id="UP000198793">
    <property type="component" value="Unassembled WGS sequence"/>
</dbReference>
<keyword evidence="1" id="KW-1133">Transmembrane helix</keyword>
<keyword evidence="3" id="KW-1185">Reference proteome</keyword>
<dbReference type="AlphaFoldDB" id="A0A1H0HYG9"/>
<dbReference type="RefSeq" id="WP_170842570.1">
    <property type="nucleotide sequence ID" value="NZ_FNIT01000004.1"/>
</dbReference>
<name>A0A1H0HYG9_9HYPH</name>
<evidence type="ECO:0000313" key="3">
    <source>
        <dbReference type="Proteomes" id="UP000198793"/>
    </source>
</evidence>
<protein>
    <recommendedName>
        <fullName evidence="4">Lipoprotein</fullName>
    </recommendedName>
</protein>
<dbReference type="EMBL" id="FNIT01000004">
    <property type="protein sequence ID" value="SDO24183.1"/>
    <property type="molecule type" value="Genomic_DNA"/>
</dbReference>
<evidence type="ECO:0000313" key="2">
    <source>
        <dbReference type="EMBL" id="SDO24183.1"/>
    </source>
</evidence>
<gene>
    <name evidence="2" type="ORF">SAMN05192530_104351</name>
</gene>
<sequence>MSNEMRVPKLALLGASIGAVVGCLATALSADWASPGHYLGSMAGAAFCGGFVFIVAVLTRDTVRDIQRMGRLPK</sequence>